<dbReference type="AlphaFoldDB" id="A0A5C8ENM8"/>
<name>A0A5C8ENM8_9SPIR</name>
<sequence>MAEYTREEIIKKLQDSSKDMSTFYTQTFINYTGKATDTKEKYTEVVSEWLLNNIDLLYKIKKITRLSSYKVNTHKGKHNNPTSNRKEEIIAMEIFRQGSLNILGKILDYQTPLKNERDDKAGKIDIVSYNKDIKTIYLLELKKEDSKEDEKKDKKETMLRCVLEIFTYSKTLDKDKFLEDFNLPKDTKIKASPLVFFNGSQYKEMVEGDNKFLEQLMDKLDIEPFYITKNSNYYAIV</sequence>
<dbReference type="Proteomes" id="UP000322814">
    <property type="component" value="Unassembled WGS sequence"/>
</dbReference>
<accession>A0A5C8ENM8</accession>
<dbReference type="RefSeq" id="WP_147770149.1">
    <property type="nucleotide sequence ID" value="NZ_SAYB01000001.1"/>
</dbReference>
<reference evidence="1 2" key="1">
    <citation type="journal article" date="1992" name="Lakartidningen">
        <title>[Penicillin V and not amoxicillin is the first choice preparation in acute otitis].</title>
        <authorList>
            <person name="Kamme C."/>
            <person name="Lundgren K."/>
            <person name="Prellner K."/>
        </authorList>
    </citation>
    <scope>NUCLEOTIDE SEQUENCE [LARGE SCALE GENOMIC DNA]</scope>
    <source>
        <strain evidence="1 2">PC4580III</strain>
    </source>
</reference>
<proteinExistence type="predicted"/>
<organism evidence="1 2">
    <name type="scientific">Brachyspira aalborgi</name>
    <dbReference type="NCBI Taxonomy" id="29522"/>
    <lineage>
        <taxon>Bacteria</taxon>
        <taxon>Pseudomonadati</taxon>
        <taxon>Spirochaetota</taxon>
        <taxon>Spirochaetia</taxon>
        <taxon>Brachyspirales</taxon>
        <taxon>Brachyspiraceae</taxon>
        <taxon>Brachyspira</taxon>
    </lineage>
</organism>
<gene>
    <name evidence="1" type="ORF">EPJ78_00690</name>
</gene>
<comment type="caution">
    <text evidence="1">The sequence shown here is derived from an EMBL/GenBank/DDBJ whole genome shotgun (WGS) entry which is preliminary data.</text>
</comment>
<evidence type="ECO:0000313" key="2">
    <source>
        <dbReference type="Proteomes" id="UP000322814"/>
    </source>
</evidence>
<evidence type="ECO:0000313" key="1">
    <source>
        <dbReference type="EMBL" id="TXJ39577.1"/>
    </source>
</evidence>
<protein>
    <submittedName>
        <fullName evidence="1">Uncharacterized protein</fullName>
    </submittedName>
</protein>
<dbReference type="EMBL" id="SAYB01000001">
    <property type="protein sequence ID" value="TXJ39577.1"/>
    <property type="molecule type" value="Genomic_DNA"/>
</dbReference>